<dbReference type="Proteomes" id="UP001156660">
    <property type="component" value="Unassembled WGS sequence"/>
</dbReference>
<feature type="domain" description="OmpR/PhoB-type" evidence="4">
    <location>
        <begin position="10"/>
        <end position="106"/>
    </location>
</feature>
<feature type="DNA-binding region" description="OmpR/PhoB-type" evidence="2">
    <location>
        <begin position="10"/>
        <end position="106"/>
    </location>
</feature>
<keyword evidence="8" id="KW-1185">Reference proteome</keyword>
<reference evidence="5" key="1">
    <citation type="journal article" date="2014" name="Int. J. Syst. Evol. Microbiol.">
        <title>Complete genome of a new Firmicutes species belonging to the dominant human colonic microbiota ('Ruminococcus bicirculans') reveals two chromosomes and a selective capacity to utilize plant glucans.</title>
        <authorList>
            <consortium name="NISC Comparative Sequencing Program"/>
            <person name="Wegmann U."/>
            <person name="Louis P."/>
            <person name="Goesmann A."/>
            <person name="Henrissat B."/>
            <person name="Duncan S.H."/>
            <person name="Flint H.J."/>
        </authorList>
    </citation>
    <scope>NUCLEOTIDE SEQUENCE</scope>
    <source>
        <strain evidence="5">NBRC 105001</strain>
    </source>
</reference>
<dbReference type="Proteomes" id="UP000239273">
    <property type="component" value="Unassembled WGS sequence"/>
</dbReference>
<evidence type="ECO:0000313" key="8">
    <source>
        <dbReference type="Proteomes" id="UP001156660"/>
    </source>
</evidence>
<dbReference type="Pfam" id="PF00486">
    <property type="entry name" value="Trans_reg_C"/>
    <property type="match status" value="1"/>
</dbReference>
<reference evidence="8" key="3">
    <citation type="journal article" date="2019" name="Int. J. Syst. Evol. Microbiol.">
        <title>The Global Catalogue of Microorganisms (GCM) 10K type strain sequencing project: providing services to taxonomists for standard genome sequencing and annotation.</title>
        <authorList>
            <consortium name="The Broad Institute Genomics Platform"/>
            <consortium name="The Broad Institute Genome Sequencing Center for Infectious Disease"/>
            <person name="Wu L."/>
            <person name="Ma J."/>
        </authorList>
    </citation>
    <scope>NUCLEOTIDE SEQUENCE [LARGE SCALE GENOMIC DNA]</scope>
    <source>
        <strain evidence="8">NBRC 105001</strain>
    </source>
</reference>
<evidence type="ECO:0000313" key="5">
    <source>
        <dbReference type="EMBL" id="GLR73790.1"/>
    </source>
</evidence>
<dbReference type="OrthoDB" id="5916638at2"/>
<dbReference type="GO" id="GO:0000160">
    <property type="term" value="P:phosphorelay signal transduction system"/>
    <property type="evidence" value="ECO:0007669"/>
    <property type="project" value="InterPro"/>
</dbReference>
<dbReference type="EMBL" id="MSCP01000002">
    <property type="protein sequence ID" value="PQJ87076.1"/>
    <property type="molecule type" value="Genomic_DNA"/>
</dbReference>
<reference evidence="6 7" key="2">
    <citation type="submission" date="2016-12" db="EMBL/GenBank/DDBJ databases">
        <title>Diversity of luminous bacteria.</title>
        <authorList>
            <person name="Yoshizawa S."/>
            <person name="Kogure K."/>
        </authorList>
    </citation>
    <scope>NUCLEOTIDE SEQUENCE [LARGE SCALE GENOMIC DNA]</scope>
    <source>
        <strain evidence="6 7">NBRC 105001</strain>
    </source>
</reference>
<dbReference type="InterPro" id="IPR016032">
    <property type="entry name" value="Sig_transdc_resp-reg_C-effctor"/>
</dbReference>
<keyword evidence="1 2" id="KW-0238">DNA-binding</keyword>
<evidence type="ECO:0000256" key="2">
    <source>
        <dbReference type="PROSITE-ProRule" id="PRU01091"/>
    </source>
</evidence>
<dbReference type="SUPFAM" id="SSF46894">
    <property type="entry name" value="C-terminal effector domain of the bipartite response regulators"/>
    <property type="match status" value="1"/>
</dbReference>
<gene>
    <name evidence="6" type="ORF">BTO23_13165</name>
    <name evidence="5" type="ORF">GCM10007855_06640</name>
</gene>
<sequence>MLKQPFVKKQNNIHYNNISLNIKKKSISTKKITIQLTDIELKIIILLIKNHNVTHSKEDILNYAWNRNDNYVSVVPQTISLLRKKLHRHNIDIIDTIKGEGYKATEKTNSFEIPNIKIWALFVAFLTCTVISYMLYDDYIIKKPIVQELVEHSPNIFKPSNSLPVIFDNNVIKTDIYYYINRQKCNLSISACKLEDGQCRSIYNKLFFTNENNTPEDITPYLSEVYFDYTPPKLLAAHQIDDEFKVESSVDLGALDNDNYSGHAYLYYDLKTERNEKLISEFSIFITESGYEGSYRYSSDLTINLHKENDKYFALLSNMNKTTNFKLGREHHGIIKDQTQLYAYPRLLNGPIKTFYAHIYPISKNTNFTYFEDTKTSLLMFEHK</sequence>
<protein>
    <submittedName>
        <fullName evidence="5">Transcriptional regulator</fullName>
    </submittedName>
</protein>
<reference evidence="5" key="4">
    <citation type="submission" date="2023-01" db="EMBL/GenBank/DDBJ databases">
        <title>Draft genome sequence of Aliivibrio sifiae strain NBRC 105001.</title>
        <authorList>
            <person name="Sun Q."/>
            <person name="Mori K."/>
        </authorList>
    </citation>
    <scope>NUCLEOTIDE SEQUENCE</scope>
    <source>
        <strain evidence="5">NBRC 105001</strain>
    </source>
</reference>
<keyword evidence="3" id="KW-0472">Membrane</keyword>
<dbReference type="AlphaFoldDB" id="A0A2S7X7G5"/>
<dbReference type="PROSITE" id="PS51755">
    <property type="entry name" value="OMPR_PHOB"/>
    <property type="match status" value="1"/>
</dbReference>
<dbReference type="Gene3D" id="1.10.10.10">
    <property type="entry name" value="Winged helix-like DNA-binding domain superfamily/Winged helix DNA-binding domain"/>
    <property type="match status" value="1"/>
</dbReference>
<evidence type="ECO:0000313" key="6">
    <source>
        <dbReference type="EMBL" id="PQJ87076.1"/>
    </source>
</evidence>
<accession>A0A2S7X7G5</accession>
<dbReference type="InterPro" id="IPR036388">
    <property type="entry name" value="WH-like_DNA-bd_sf"/>
</dbReference>
<name>A0A2S7X7G5_9GAMM</name>
<dbReference type="EMBL" id="BSOU01000002">
    <property type="protein sequence ID" value="GLR73790.1"/>
    <property type="molecule type" value="Genomic_DNA"/>
</dbReference>
<evidence type="ECO:0000256" key="3">
    <source>
        <dbReference type="SAM" id="Phobius"/>
    </source>
</evidence>
<evidence type="ECO:0000313" key="7">
    <source>
        <dbReference type="Proteomes" id="UP000239273"/>
    </source>
</evidence>
<comment type="caution">
    <text evidence="6">The sequence shown here is derived from an EMBL/GenBank/DDBJ whole genome shotgun (WGS) entry which is preliminary data.</text>
</comment>
<proteinExistence type="predicted"/>
<keyword evidence="3" id="KW-0812">Transmembrane</keyword>
<dbReference type="InterPro" id="IPR001867">
    <property type="entry name" value="OmpR/PhoB-type_DNA-bd"/>
</dbReference>
<evidence type="ECO:0000259" key="4">
    <source>
        <dbReference type="PROSITE" id="PS51755"/>
    </source>
</evidence>
<dbReference type="GO" id="GO:0006355">
    <property type="term" value="P:regulation of DNA-templated transcription"/>
    <property type="evidence" value="ECO:0007669"/>
    <property type="project" value="InterPro"/>
</dbReference>
<dbReference type="SMART" id="SM00862">
    <property type="entry name" value="Trans_reg_C"/>
    <property type="match status" value="1"/>
</dbReference>
<dbReference type="RefSeq" id="WP_105063749.1">
    <property type="nucleotide sequence ID" value="NZ_BSOU01000002.1"/>
</dbReference>
<keyword evidence="3" id="KW-1133">Transmembrane helix</keyword>
<feature type="transmembrane region" description="Helical" evidence="3">
    <location>
        <begin position="118"/>
        <end position="136"/>
    </location>
</feature>
<dbReference type="GO" id="GO:0003677">
    <property type="term" value="F:DNA binding"/>
    <property type="evidence" value="ECO:0007669"/>
    <property type="project" value="UniProtKB-UniRule"/>
</dbReference>
<organism evidence="6 7">
    <name type="scientific">Aliivibrio sifiae</name>
    <dbReference type="NCBI Taxonomy" id="566293"/>
    <lineage>
        <taxon>Bacteria</taxon>
        <taxon>Pseudomonadati</taxon>
        <taxon>Pseudomonadota</taxon>
        <taxon>Gammaproteobacteria</taxon>
        <taxon>Vibrionales</taxon>
        <taxon>Vibrionaceae</taxon>
        <taxon>Aliivibrio</taxon>
    </lineage>
</organism>
<evidence type="ECO:0000256" key="1">
    <source>
        <dbReference type="ARBA" id="ARBA00023125"/>
    </source>
</evidence>